<organism evidence="2 3">
    <name type="scientific">Spirosoma fluviale</name>
    <dbReference type="NCBI Taxonomy" id="1597977"/>
    <lineage>
        <taxon>Bacteria</taxon>
        <taxon>Pseudomonadati</taxon>
        <taxon>Bacteroidota</taxon>
        <taxon>Cytophagia</taxon>
        <taxon>Cytophagales</taxon>
        <taxon>Cytophagaceae</taxon>
        <taxon>Spirosoma</taxon>
    </lineage>
</organism>
<sequence length="318" mass="34777">MAHTVIGVFDNATEAQKAVDELVDKGFSRSSIDLSAQTGDYSNTDLDDDDDSSVGGFFSSLFGSDDDNARRHTRVATRGSVVTVHAQSDDEAEQAADILDDNGAVDVDERASQYGYGNTDAQTTLGATGTSFGTTDTTLGTTSLDTDVTGVNYGDTTGRGLTTDRDLTTDNDQTIKVIQENLEVGKREVERGGVRVRSRIIERPVEESLRLREERVRVQRTPVNRPATEADLNAFQEGQIEMTEHSEIPVVSKTANVVEEITIGKEVNERVETIRDTVRSTDVEVENIDAPRTTDQVVTTNRTDTDYDDDLNTTSLNR</sequence>
<dbReference type="EMBL" id="OCNH01000001">
    <property type="protein sequence ID" value="SOD79742.1"/>
    <property type="molecule type" value="Genomic_DNA"/>
</dbReference>
<reference evidence="3" key="1">
    <citation type="submission" date="2017-09" db="EMBL/GenBank/DDBJ databases">
        <authorList>
            <person name="Varghese N."/>
            <person name="Submissions S."/>
        </authorList>
    </citation>
    <scope>NUCLEOTIDE SEQUENCE [LARGE SCALE GENOMIC DNA]</scope>
    <source>
        <strain evidence="3">DSM 29961</strain>
    </source>
</reference>
<dbReference type="InterPro" id="IPR052967">
    <property type="entry name" value="Stress_Response_Assoc"/>
</dbReference>
<dbReference type="PANTHER" id="PTHR38463">
    <property type="entry name" value="STRESS RESPONSE PROTEIN YSNF"/>
    <property type="match status" value="1"/>
</dbReference>
<evidence type="ECO:0000313" key="2">
    <source>
        <dbReference type="EMBL" id="SOD79742.1"/>
    </source>
</evidence>
<dbReference type="PANTHER" id="PTHR38463:SF1">
    <property type="entry name" value="STRESS RESPONSE PROTEIN YSNF"/>
    <property type="match status" value="1"/>
</dbReference>
<dbReference type="Proteomes" id="UP000219452">
    <property type="component" value="Unassembled WGS sequence"/>
</dbReference>
<evidence type="ECO:0000259" key="1">
    <source>
        <dbReference type="Pfam" id="PF09557"/>
    </source>
</evidence>
<dbReference type="Pfam" id="PF09557">
    <property type="entry name" value="DUF2382"/>
    <property type="match status" value="1"/>
</dbReference>
<evidence type="ECO:0000313" key="3">
    <source>
        <dbReference type="Proteomes" id="UP000219452"/>
    </source>
</evidence>
<name>A0A286F969_9BACT</name>
<gene>
    <name evidence="2" type="ORF">SAMN06269250_1082</name>
</gene>
<dbReference type="InterPro" id="IPR019060">
    <property type="entry name" value="DUF2382"/>
</dbReference>
<protein>
    <submittedName>
        <fullName evidence="2">Stress response protein YsnF</fullName>
    </submittedName>
</protein>
<feature type="domain" description="DUF2382" evidence="1">
    <location>
        <begin position="175"/>
        <end position="285"/>
    </location>
</feature>
<proteinExistence type="predicted"/>
<dbReference type="OrthoDB" id="581516at2"/>
<dbReference type="RefSeq" id="WP_097124759.1">
    <property type="nucleotide sequence ID" value="NZ_OCNH01000001.1"/>
</dbReference>
<accession>A0A286F969</accession>
<dbReference type="AlphaFoldDB" id="A0A286F969"/>
<keyword evidence="3" id="KW-1185">Reference proteome</keyword>